<evidence type="ECO:0000259" key="1">
    <source>
        <dbReference type="Pfam" id="PF03102"/>
    </source>
</evidence>
<dbReference type="SUPFAM" id="SSF51569">
    <property type="entry name" value="Aldolase"/>
    <property type="match status" value="1"/>
</dbReference>
<gene>
    <name evidence="2" type="ORF">DLM77_17815</name>
</gene>
<reference evidence="2 3" key="2">
    <citation type="journal article" date="2020" name="Int. J. Syst. Evol. Microbiol.">
        <title>Leptospira yasudae sp. nov. and Leptospira stimsonii sp. nov., two new species of the pathogenic group isolated from environmental sources.</title>
        <authorList>
            <person name="Casanovas-Massana A."/>
            <person name="Hamond C."/>
            <person name="Santos L.A."/>
            <person name="de Oliveira D."/>
            <person name="Hacker K.P."/>
            <person name="Balassiano I."/>
            <person name="Costa F."/>
            <person name="Medeiros M.A."/>
            <person name="Reis M.G."/>
            <person name="Ko A.I."/>
            <person name="Wunder E.A."/>
        </authorList>
    </citation>
    <scope>NUCLEOTIDE SEQUENCE [LARGE SCALE GENOMIC DNA]</scope>
    <source>
        <strain evidence="2 3">B21</strain>
    </source>
</reference>
<dbReference type="Pfam" id="PF03102">
    <property type="entry name" value="NeuB"/>
    <property type="match status" value="1"/>
</dbReference>
<accession>A0ABX9LZB1</accession>
<keyword evidence="3" id="KW-1185">Reference proteome</keyword>
<name>A0ABX9LZB1_9LEPT</name>
<dbReference type="InterPro" id="IPR013785">
    <property type="entry name" value="Aldolase_TIM"/>
</dbReference>
<dbReference type="PANTHER" id="PTHR42966">
    <property type="entry name" value="N-ACETYLNEURAMINATE SYNTHASE"/>
    <property type="match status" value="1"/>
</dbReference>
<evidence type="ECO:0000313" key="3">
    <source>
        <dbReference type="Proteomes" id="UP000285569"/>
    </source>
</evidence>
<dbReference type="InterPro" id="IPR013132">
    <property type="entry name" value="PseI/NeuA/B-like_N"/>
</dbReference>
<dbReference type="Proteomes" id="UP000285569">
    <property type="component" value="Unassembled WGS sequence"/>
</dbReference>
<dbReference type="PANTHER" id="PTHR42966:SF1">
    <property type="entry name" value="SIALIC ACID SYNTHASE"/>
    <property type="match status" value="1"/>
</dbReference>
<sequence length="230" mass="26556">MELEFIAEIGLNHNGNFGLAYELIRQAKYAGADIAKFQLGWRSKKEEINSIDEKILTDLKKWAEYFEIELMFSVFTPEAYELIRPFNFPRYKIASRTVKDDLELVKKIVDEGKPTYISLGMWEENDLPITGYKNVQYFWCKSKYPSTPWDLLDFPKNFKDSPYIGYSDHSIGIDTALLAISRGVKVIEKHFTLDKSDVTIRDHALSATPAEFLLLTQIGREMHKKISIGV</sequence>
<dbReference type="EMBL" id="QHCR01000008">
    <property type="protein sequence ID" value="RHX78290.1"/>
    <property type="molecule type" value="Genomic_DNA"/>
</dbReference>
<reference evidence="3" key="1">
    <citation type="submission" date="2018-05" db="EMBL/GenBank/DDBJ databases">
        <title>Leptospira yasudae sp. nov. and Leptospira stimsonii sp. nov., two pathogenic species of the genus Leptospira isolated from environmental sources.</title>
        <authorList>
            <person name="Casanovas-Massana A."/>
            <person name="Hamond C."/>
            <person name="Santos L.A."/>
            <person name="Hacker K.P."/>
            <person name="Balassiano I."/>
            <person name="Medeiros M.A."/>
            <person name="Reis M.G."/>
            <person name="Ko A.I."/>
            <person name="Wunder E.A."/>
        </authorList>
    </citation>
    <scope>NUCLEOTIDE SEQUENCE [LARGE SCALE GENOMIC DNA]</scope>
    <source>
        <strain evidence="3">B21</strain>
    </source>
</reference>
<evidence type="ECO:0000313" key="2">
    <source>
        <dbReference type="EMBL" id="RHX78290.1"/>
    </source>
</evidence>
<organism evidence="2 3">
    <name type="scientific">Leptospira yasudae</name>
    <dbReference type="NCBI Taxonomy" id="2202201"/>
    <lineage>
        <taxon>Bacteria</taxon>
        <taxon>Pseudomonadati</taxon>
        <taxon>Spirochaetota</taxon>
        <taxon>Spirochaetia</taxon>
        <taxon>Leptospirales</taxon>
        <taxon>Leptospiraceae</taxon>
        <taxon>Leptospira</taxon>
    </lineage>
</organism>
<comment type="caution">
    <text evidence="2">The sequence shown here is derived from an EMBL/GenBank/DDBJ whole genome shotgun (WGS) entry which is preliminary data.</text>
</comment>
<dbReference type="Gene3D" id="3.20.20.70">
    <property type="entry name" value="Aldolase class I"/>
    <property type="match status" value="1"/>
</dbReference>
<protein>
    <recommendedName>
        <fullName evidence="1">PseI/NeuA/B-like domain-containing protein</fullName>
    </recommendedName>
</protein>
<dbReference type="InterPro" id="IPR051690">
    <property type="entry name" value="PseI-like"/>
</dbReference>
<feature type="domain" description="PseI/NeuA/B-like" evidence="1">
    <location>
        <begin position="51"/>
        <end position="224"/>
    </location>
</feature>
<proteinExistence type="predicted"/>